<dbReference type="Gene3D" id="3.30.420.40">
    <property type="match status" value="1"/>
</dbReference>
<reference evidence="7 8" key="1">
    <citation type="journal article" date="2011" name="Science">
        <title>The Selaginella genome identifies genetic changes associated with the evolution of vascular plants.</title>
        <authorList>
            <person name="Banks J.A."/>
            <person name="Nishiyama T."/>
            <person name="Hasebe M."/>
            <person name="Bowman J.L."/>
            <person name="Gribskov M."/>
            <person name="dePamphilis C."/>
            <person name="Albert V.A."/>
            <person name="Aono N."/>
            <person name="Aoyama T."/>
            <person name="Ambrose B.A."/>
            <person name="Ashton N.W."/>
            <person name="Axtell M.J."/>
            <person name="Barker E."/>
            <person name="Barker M.S."/>
            <person name="Bennetzen J.L."/>
            <person name="Bonawitz N.D."/>
            <person name="Chapple C."/>
            <person name="Cheng C."/>
            <person name="Correa L.G."/>
            <person name="Dacre M."/>
            <person name="DeBarry J."/>
            <person name="Dreyer I."/>
            <person name="Elias M."/>
            <person name="Engstrom E.M."/>
            <person name="Estelle M."/>
            <person name="Feng L."/>
            <person name="Finet C."/>
            <person name="Floyd S.K."/>
            <person name="Frommer W.B."/>
            <person name="Fujita T."/>
            <person name="Gramzow L."/>
            <person name="Gutensohn M."/>
            <person name="Harholt J."/>
            <person name="Hattori M."/>
            <person name="Heyl A."/>
            <person name="Hirai T."/>
            <person name="Hiwatashi Y."/>
            <person name="Ishikawa M."/>
            <person name="Iwata M."/>
            <person name="Karol K.G."/>
            <person name="Koehler B."/>
            <person name="Kolukisaoglu U."/>
            <person name="Kubo M."/>
            <person name="Kurata T."/>
            <person name="Lalonde S."/>
            <person name="Li K."/>
            <person name="Li Y."/>
            <person name="Litt A."/>
            <person name="Lyons E."/>
            <person name="Manning G."/>
            <person name="Maruyama T."/>
            <person name="Michael T.P."/>
            <person name="Mikami K."/>
            <person name="Miyazaki S."/>
            <person name="Morinaga S."/>
            <person name="Murata T."/>
            <person name="Mueller-Roeber B."/>
            <person name="Nelson D.R."/>
            <person name="Obara M."/>
            <person name="Oguri Y."/>
            <person name="Olmstead R.G."/>
            <person name="Onodera N."/>
            <person name="Petersen B.L."/>
            <person name="Pils B."/>
            <person name="Prigge M."/>
            <person name="Rensing S.A."/>
            <person name="Riano-Pachon D.M."/>
            <person name="Roberts A.W."/>
            <person name="Sato Y."/>
            <person name="Scheller H.V."/>
            <person name="Schulz B."/>
            <person name="Schulz C."/>
            <person name="Shakirov E.V."/>
            <person name="Shibagaki N."/>
            <person name="Shinohara N."/>
            <person name="Shippen D.E."/>
            <person name="Soerensen I."/>
            <person name="Sotooka R."/>
            <person name="Sugimoto N."/>
            <person name="Sugita M."/>
            <person name="Sumikawa N."/>
            <person name="Tanurdzic M."/>
            <person name="Theissen G."/>
            <person name="Ulvskov P."/>
            <person name="Wakazuki S."/>
            <person name="Weng J.K."/>
            <person name="Willats W.W."/>
            <person name="Wipf D."/>
            <person name="Wolf P.G."/>
            <person name="Yang L."/>
            <person name="Zimmer A.D."/>
            <person name="Zhu Q."/>
            <person name="Mitros T."/>
            <person name="Hellsten U."/>
            <person name="Loque D."/>
            <person name="Otillar R."/>
            <person name="Salamov A."/>
            <person name="Schmutz J."/>
            <person name="Shapiro H."/>
            <person name="Lindquist E."/>
            <person name="Lucas S."/>
            <person name="Rokhsar D."/>
            <person name="Grigoriev I.V."/>
        </authorList>
    </citation>
    <scope>NUCLEOTIDE SEQUENCE [LARGE SCALE GENOMIC DNA]</scope>
</reference>
<dbReference type="Gramene" id="EFJ27894">
    <property type="protein sequence ID" value="EFJ27894"/>
    <property type="gene ID" value="SELMODRAFT_94922"/>
</dbReference>
<dbReference type="Pfam" id="PF01150">
    <property type="entry name" value="GDA1_CD39"/>
    <property type="match status" value="1"/>
</dbReference>
<accession>D8RJE2</accession>
<feature type="region of interest" description="Disordered" evidence="5">
    <location>
        <begin position="1"/>
        <end position="21"/>
    </location>
</feature>
<evidence type="ECO:0000313" key="7">
    <source>
        <dbReference type="EMBL" id="EFJ27894.1"/>
    </source>
</evidence>
<dbReference type="AlphaFoldDB" id="D8RJE2"/>
<dbReference type="InParanoid" id="D8RJE2"/>
<keyword evidence="8" id="KW-1185">Reference proteome</keyword>
<keyword evidence="2" id="KW-0378">Hydrolase</keyword>
<feature type="transmembrane region" description="Helical" evidence="6">
    <location>
        <begin position="494"/>
        <end position="515"/>
    </location>
</feature>
<dbReference type="STRING" id="88036.D8RJE2"/>
<evidence type="ECO:0000256" key="1">
    <source>
        <dbReference type="ARBA" id="ARBA00009283"/>
    </source>
</evidence>
<dbReference type="InterPro" id="IPR000407">
    <property type="entry name" value="GDA1_CD39_NTPase"/>
</dbReference>
<dbReference type="eggNOG" id="KOG1386">
    <property type="taxonomic scope" value="Eukaryota"/>
</dbReference>
<keyword evidence="6" id="KW-0472">Membrane</keyword>
<keyword evidence="6" id="KW-1133">Transmembrane helix</keyword>
<evidence type="ECO:0000256" key="5">
    <source>
        <dbReference type="SAM" id="MobiDB-lite"/>
    </source>
</evidence>
<dbReference type="GO" id="GO:0009134">
    <property type="term" value="P:nucleoside diphosphate catabolic process"/>
    <property type="evidence" value="ECO:0000318"/>
    <property type="project" value="GO_Central"/>
</dbReference>
<evidence type="ECO:0000256" key="6">
    <source>
        <dbReference type="SAM" id="Phobius"/>
    </source>
</evidence>
<dbReference type="OrthoDB" id="6372431at2759"/>
<evidence type="ECO:0000256" key="4">
    <source>
        <dbReference type="PIRSR" id="PIRSR600407-2"/>
    </source>
</evidence>
<dbReference type="PANTHER" id="PTHR11782:SF3">
    <property type="entry name" value="APYRASE 6-RELATED"/>
    <property type="match status" value="1"/>
</dbReference>
<dbReference type="OMA" id="ENPFHRH"/>
<comment type="similarity">
    <text evidence="1">Belongs to the GDA1/CD39 NTPase family.</text>
</comment>
<dbReference type="Gene3D" id="3.30.420.150">
    <property type="entry name" value="Exopolyphosphatase. Domain 2"/>
    <property type="match status" value="1"/>
</dbReference>
<keyword evidence="4" id="KW-0547">Nucleotide-binding</keyword>
<protein>
    <recommendedName>
        <fullName evidence="9">Apyrase</fullName>
    </recommendedName>
</protein>
<dbReference type="KEGG" id="smo:SELMODRAFT_94922"/>
<evidence type="ECO:0000313" key="8">
    <source>
        <dbReference type="Proteomes" id="UP000001514"/>
    </source>
</evidence>
<dbReference type="GO" id="GO:0016020">
    <property type="term" value="C:membrane"/>
    <property type="evidence" value="ECO:0000318"/>
    <property type="project" value="GO_Central"/>
</dbReference>
<feature type="transmembrane region" description="Helical" evidence="6">
    <location>
        <begin position="49"/>
        <end position="69"/>
    </location>
</feature>
<feature type="binding site" evidence="4">
    <location>
        <begin position="234"/>
        <end position="238"/>
    </location>
    <ligand>
        <name>ATP</name>
        <dbReference type="ChEBI" id="CHEBI:30616"/>
    </ligand>
</feature>
<keyword evidence="4" id="KW-0067">ATP-binding</keyword>
<dbReference type="HOGENOM" id="CLU_010246_5_1_1"/>
<dbReference type="PANTHER" id="PTHR11782">
    <property type="entry name" value="ADENOSINE/GUANOSINE DIPHOSPHATASE"/>
    <property type="match status" value="1"/>
</dbReference>
<dbReference type="GO" id="GO:0005524">
    <property type="term" value="F:ATP binding"/>
    <property type="evidence" value="ECO:0007669"/>
    <property type="project" value="UniProtKB-KW"/>
</dbReference>
<dbReference type="CDD" id="cd24042">
    <property type="entry name" value="ASKHA_NBD_AtAPY3-like"/>
    <property type="match status" value="1"/>
</dbReference>
<evidence type="ECO:0008006" key="9">
    <source>
        <dbReference type="Google" id="ProtNLM"/>
    </source>
</evidence>
<sequence length="541" mass="60301">MDFAKLQSRPSSAFVPPHKTQLPPRYHLSLSSGGGAASHSHRQQWQRRIWGAVTLILAVSALFYFFSVFGGPRRQQNSRGHAIVIDAGSSGSRLHIFSYKVEKLFPHIDTQDIPSLKTKPGLSSFSSNPQQAGESLVELLDFANARIAKKDRGQTRLYLMATAGLRRLEKNIQDDIIESCRSVLRKSDFMFEDSWASVITGTEEGIFAWVSANYALGTLGGDPHATTGIVELGGASAQVTFVPDSPFPPEFLHSLEFGGVNYKLYTYSFLHFGQEAAWDNLLQLLLSGAVKPRLKAKPGVVIDPCTPAGYVMNSELLEKIANTLPGPNQVKVSTVLSSGNFSECRRAAQELLQMGEDQCLHERCAIGSTFVPDLRGKFFATENFFYTSEFFGLPATTSLADVEAAGDFYCGEQWTKLKDKHVGIQEEDLLKYCFSTAYIVALLHDRLGIAMHDERVRFTNKVGNVPLDWALGALMVKLADNIEERSEWSFGDDWVTILSFFGSFGLVFVLVWLVLRCRKPRLKTIYDLEKGRYITTTRLHR</sequence>
<dbReference type="Proteomes" id="UP000001514">
    <property type="component" value="Unassembled WGS sequence"/>
</dbReference>
<gene>
    <name evidence="7" type="ORF">SELMODRAFT_94922</name>
</gene>
<proteinExistence type="inferred from homology"/>
<dbReference type="GO" id="GO:0017110">
    <property type="term" value="F:nucleoside diphosphate phosphatase activity"/>
    <property type="evidence" value="ECO:0000318"/>
    <property type="project" value="GO_Central"/>
</dbReference>
<evidence type="ECO:0000256" key="3">
    <source>
        <dbReference type="PIRSR" id="PIRSR600407-1"/>
    </source>
</evidence>
<dbReference type="EMBL" id="GL377581">
    <property type="protein sequence ID" value="EFJ27894.1"/>
    <property type="molecule type" value="Genomic_DNA"/>
</dbReference>
<evidence type="ECO:0000256" key="2">
    <source>
        <dbReference type="ARBA" id="ARBA00022801"/>
    </source>
</evidence>
<feature type="active site" description="Proton acceptor" evidence="3">
    <location>
        <position position="204"/>
    </location>
</feature>
<organism evidence="8">
    <name type="scientific">Selaginella moellendorffii</name>
    <name type="common">Spikemoss</name>
    <dbReference type="NCBI Taxonomy" id="88036"/>
    <lineage>
        <taxon>Eukaryota</taxon>
        <taxon>Viridiplantae</taxon>
        <taxon>Streptophyta</taxon>
        <taxon>Embryophyta</taxon>
        <taxon>Tracheophyta</taxon>
        <taxon>Lycopodiopsida</taxon>
        <taxon>Selaginellales</taxon>
        <taxon>Selaginellaceae</taxon>
        <taxon>Selaginella</taxon>
    </lineage>
</organism>
<keyword evidence="6" id="KW-0812">Transmembrane</keyword>
<name>D8RJE2_SELML</name>
<dbReference type="FunCoup" id="D8RJE2">
    <property type="interactions" value="2072"/>
</dbReference>